<evidence type="ECO:0000256" key="7">
    <source>
        <dbReference type="ARBA" id="ARBA00023173"/>
    </source>
</evidence>
<evidence type="ECO:0000256" key="10">
    <source>
        <dbReference type="SAM" id="MobiDB-lite"/>
    </source>
</evidence>
<protein>
    <submittedName>
        <fullName evidence="12">Chloride channel protein</fullName>
    </submittedName>
</protein>
<feature type="transmembrane region" description="Helical" evidence="11">
    <location>
        <begin position="348"/>
        <end position="368"/>
    </location>
</feature>
<keyword evidence="4 11" id="KW-1133">Transmembrane helix</keyword>
<comment type="subcellular location">
    <subcellularLocation>
        <location evidence="1">Membrane</location>
        <topology evidence="1">Multi-pass membrane protein</topology>
    </subcellularLocation>
</comment>
<dbReference type="PANTHER" id="PTHR43427">
    <property type="entry name" value="CHLORIDE CHANNEL PROTEIN CLC-E"/>
    <property type="match status" value="1"/>
</dbReference>
<dbReference type="SUPFAM" id="SSF81340">
    <property type="entry name" value="Clc chloride channel"/>
    <property type="match status" value="1"/>
</dbReference>
<evidence type="ECO:0000256" key="11">
    <source>
        <dbReference type="SAM" id="Phobius"/>
    </source>
</evidence>
<evidence type="ECO:0000256" key="5">
    <source>
        <dbReference type="ARBA" id="ARBA00023065"/>
    </source>
</evidence>
<evidence type="ECO:0000256" key="9">
    <source>
        <dbReference type="ARBA" id="ARBA00023303"/>
    </source>
</evidence>
<feature type="transmembrane region" description="Helical" evidence="11">
    <location>
        <begin position="282"/>
        <end position="302"/>
    </location>
</feature>
<proteinExistence type="predicted"/>
<comment type="caution">
    <text evidence="12">The sequence shown here is derived from an EMBL/GenBank/DDBJ whole genome shotgun (WGS) entry which is preliminary data.</text>
</comment>
<dbReference type="AlphaFoldDB" id="A0AAW9STL6"/>
<feature type="transmembrane region" description="Helical" evidence="11">
    <location>
        <begin position="414"/>
        <end position="435"/>
    </location>
</feature>
<dbReference type="Gene3D" id="1.10.3080.10">
    <property type="entry name" value="Clc chloride channel"/>
    <property type="match status" value="1"/>
</dbReference>
<feature type="compositionally biased region" description="Low complexity" evidence="10">
    <location>
        <begin position="9"/>
        <end position="21"/>
    </location>
</feature>
<feature type="transmembrane region" description="Helical" evidence="11">
    <location>
        <begin position="252"/>
        <end position="270"/>
    </location>
</feature>
<keyword evidence="5" id="KW-0406">Ion transport</keyword>
<evidence type="ECO:0000256" key="3">
    <source>
        <dbReference type="ARBA" id="ARBA00022692"/>
    </source>
</evidence>
<keyword evidence="3 11" id="KW-0812">Transmembrane</keyword>
<dbReference type="PRINTS" id="PR00762">
    <property type="entry name" value="CLCHANNEL"/>
</dbReference>
<feature type="transmembrane region" description="Helical" evidence="11">
    <location>
        <begin position="177"/>
        <end position="202"/>
    </location>
</feature>
<reference evidence="12" key="1">
    <citation type="submission" date="2023-05" db="EMBL/GenBank/DDBJ databases">
        <authorList>
            <person name="Du J."/>
        </authorList>
    </citation>
    <scope>NUCLEOTIDE SEQUENCE</scope>
    <source>
        <strain evidence="12">UMB1064</strain>
    </source>
</reference>
<dbReference type="GO" id="GO:0034707">
    <property type="term" value="C:chloride channel complex"/>
    <property type="evidence" value="ECO:0007669"/>
    <property type="project" value="UniProtKB-KW"/>
</dbReference>
<keyword evidence="6 11" id="KW-0472">Membrane</keyword>
<evidence type="ECO:0000256" key="4">
    <source>
        <dbReference type="ARBA" id="ARBA00022989"/>
    </source>
</evidence>
<keyword evidence="9" id="KW-0407">Ion channel</keyword>
<organism evidence="12 13">
    <name type="scientific">Corynebacterium amycolatum</name>
    <dbReference type="NCBI Taxonomy" id="43765"/>
    <lineage>
        <taxon>Bacteria</taxon>
        <taxon>Bacillati</taxon>
        <taxon>Actinomycetota</taxon>
        <taxon>Actinomycetes</taxon>
        <taxon>Mycobacteriales</taxon>
        <taxon>Corynebacteriaceae</taxon>
        <taxon>Corynebacterium</taxon>
    </lineage>
</organism>
<dbReference type="InterPro" id="IPR050368">
    <property type="entry name" value="ClC-type_chloride_channel"/>
</dbReference>
<evidence type="ECO:0000313" key="13">
    <source>
        <dbReference type="Proteomes" id="UP001223646"/>
    </source>
</evidence>
<dbReference type="EMBL" id="JASOOY020000020">
    <property type="protein sequence ID" value="MEO3717051.1"/>
    <property type="molecule type" value="Genomic_DNA"/>
</dbReference>
<dbReference type="Pfam" id="PF00654">
    <property type="entry name" value="Voltage_CLC"/>
    <property type="match status" value="1"/>
</dbReference>
<feature type="transmembrane region" description="Helical" evidence="11">
    <location>
        <begin position="380"/>
        <end position="402"/>
    </location>
</feature>
<keyword evidence="2" id="KW-0813">Transport</keyword>
<sequence length="461" mass="47713">MKETSHTNSAETPSEASASAESNKEDSGLYPAPGSWIRLCIYTLIVGLATGLGAAGLALIMHGIEYAVYGQHEGDVAVVTDGTTGLQRFVGIVLAGLIAGPMWAALRTKAKPIESVEAGMHGRLMPVWSTLVNVFLQMATVAAGASMGRENAPRELGAMVASQMSHRLRIDPLHRRILVAAAAGAGLGAIYHIPLAGAVFSLEILLGSLSITAVMVVLACSAIATVTSGIVVGSSPLYSPINLSDGWGNLGAALLIGVICGVIGYAFRILSSRMSDKAPTGWHSAWAIPLAFTLVGVISLWVPEVLGNGRIAATTVLMDRPLLGFAVILLIAKAIAVLVTFRSGAVGGLLTPGFALGALSGFIVGCFVQPLMPSVPLSDFAILGAAAFLSASMAAPLFALIVTVEFTGQNSSAYLALFLAGATATLTVTIIRAWLRLPHKQSMPWNRKPAAAAAIRKRVEG</sequence>
<dbReference type="InterPro" id="IPR001807">
    <property type="entry name" value="ClC"/>
</dbReference>
<dbReference type="InterPro" id="IPR014743">
    <property type="entry name" value="Cl-channel_core"/>
</dbReference>
<accession>A0AAW9STL6</accession>
<reference evidence="12" key="2">
    <citation type="submission" date="2024-05" db="EMBL/GenBank/DDBJ databases">
        <authorList>
            <person name="Wolfe A."/>
        </authorList>
    </citation>
    <scope>NUCLEOTIDE SEQUENCE</scope>
    <source>
        <strain evidence="12">UMB1064</strain>
    </source>
</reference>
<evidence type="ECO:0000256" key="8">
    <source>
        <dbReference type="ARBA" id="ARBA00023214"/>
    </source>
</evidence>
<dbReference type="Proteomes" id="UP001223646">
    <property type="component" value="Unassembled WGS sequence"/>
</dbReference>
<evidence type="ECO:0000256" key="1">
    <source>
        <dbReference type="ARBA" id="ARBA00004141"/>
    </source>
</evidence>
<feature type="transmembrane region" description="Helical" evidence="11">
    <location>
        <begin position="209"/>
        <end position="232"/>
    </location>
</feature>
<keyword evidence="7" id="KW-0869">Chloride channel</keyword>
<evidence type="ECO:0000256" key="2">
    <source>
        <dbReference type="ARBA" id="ARBA00022448"/>
    </source>
</evidence>
<evidence type="ECO:0000256" key="6">
    <source>
        <dbReference type="ARBA" id="ARBA00023136"/>
    </source>
</evidence>
<keyword evidence="8" id="KW-0868">Chloride</keyword>
<dbReference type="PANTHER" id="PTHR43427:SF6">
    <property type="entry name" value="CHLORIDE CHANNEL PROTEIN CLC-E"/>
    <property type="match status" value="1"/>
</dbReference>
<gene>
    <name evidence="12" type="ORF">QP460_005540</name>
</gene>
<dbReference type="RefSeq" id="WP_048731686.1">
    <property type="nucleotide sequence ID" value="NZ_JASOOY020000020.1"/>
</dbReference>
<feature type="transmembrane region" description="Helical" evidence="11">
    <location>
        <begin position="322"/>
        <end position="341"/>
    </location>
</feature>
<feature type="transmembrane region" description="Helical" evidence="11">
    <location>
        <begin position="89"/>
        <end position="106"/>
    </location>
</feature>
<evidence type="ECO:0000313" key="12">
    <source>
        <dbReference type="EMBL" id="MEO3717051.1"/>
    </source>
</evidence>
<feature type="transmembrane region" description="Helical" evidence="11">
    <location>
        <begin position="39"/>
        <end position="69"/>
    </location>
</feature>
<feature type="region of interest" description="Disordered" evidence="10">
    <location>
        <begin position="1"/>
        <end position="26"/>
    </location>
</feature>
<dbReference type="GO" id="GO:0005254">
    <property type="term" value="F:chloride channel activity"/>
    <property type="evidence" value="ECO:0007669"/>
    <property type="project" value="UniProtKB-KW"/>
</dbReference>
<name>A0AAW9STL6_CORAY</name>